<evidence type="ECO:0000256" key="2">
    <source>
        <dbReference type="ARBA" id="ARBA00004382"/>
    </source>
</evidence>
<dbReference type="OrthoDB" id="9804841at2"/>
<dbReference type="Gene3D" id="2.60.370.10">
    <property type="entry name" value="Ctag/Cox11"/>
    <property type="match status" value="1"/>
</dbReference>
<evidence type="ECO:0000256" key="1">
    <source>
        <dbReference type="ARBA" id="ARBA00004007"/>
    </source>
</evidence>
<evidence type="ECO:0000313" key="12">
    <source>
        <dbReference type="Proteomes" id="UP000288212"/>
    </source>
</evidence>
<dbReference type="GO" id="GO:0005507">
    <property type="term" value="F:copper ion binding"/>
    <property type="evidence" value="ECO:0007669"/>
    <property type="project" value="InterPro"/>
</dbReference>
<organism evidence="11 12">
    <name type="scientific">Aliidiomarina haloalkalitolerans</name>
    <dbReference type="NCBI Taxonomy" id="859059"/>
    <lineage>
        <taxon>Bacteria</taxon>
        <taxon>Pseudomonadati</taxon>
        <taxon>Pseudomonadota</taxon>
        <taxon>Gammaproteobacteria</taxon>
        <taxon>Alteromonadales</taxon>
        <taxon>Idiomarinaceae</taxon>
        <taxon>Aliidiomarina</taxon>
    </lineage>
</organism>
<gene>
    <name evidence="11" type="ORF">CWE06_04560</name>
</gene>
<evidence type="ECO:0000256" key="3">
    <source>
        <dbReference type="ARBA" id="ARBA00009620"/>
    </source>
</evidence>
<comment type="caution">
    <text evidence="11">The sequence shown here is derived from an EMBL/GenBank/DDBJ whole genome shotgun (WGS) entry which is preliminary data.</text>
</comment>
<evidence type="ECO:0000256" key="9">
    <source>
        <dbReference type="ARBA" id="ARBA00023136"/>
    </source>
</evidence>
<reference evidence="11 12" key="1">
    <citation type="journal article" date="2011" name="Front. Microbiol.">
        <title>Genomic signatures of strain selection and enhancement in Bacillus atrophaeus var. globigii, a historical biowarfare simulant.</title>
        <authorList>
            <person name="Gibbons H.S."/>
            <person name="Broomall S.M."/>
            <person name="McNew L.A."/>
            <person name="Daligault H."/>
            <person name="Chapman C."/>
            <person name="Bruce D."/>
            <person name="Karavis M."/>
            <person name="Krepps M."/>
            <person name="McGregor P.A."/>
            <person name="Hong C."/>
            <person name="Park K.H."/>
            <person name="Akmal A."/>
            <person name="Feldman A."/>
            <person name="Lin J.S."/>
            <person name="Chang W.E."/>
            <person name="Higgs B.W."/>
            <person name="Demirev P."/>
            <person name="Lindquist J."/>
            <person name="Liem A."/>
            <person name="Fochler E."/>
            <person name="Read T.D."/>
            <person name="Tapia R."/>
            <person name="Johnson S."/>
            <person name="Bishop-Lilly K.A."/>
            <person name="Detter C."/>
            <person name="Han C."/>
            <person name="Sozhamannan S."/>
            <person name="Rosenzweig C.N."/>
            <person name="Skowronski E.W."/>
        </authorList>
    </citation>
    <scope>NUCLEOTIDE SEQUENCE [LARGE SCALE GENOMIC DNA]</scope>
    <source>
        <strain evidence="11 12">AK5</strain>
    </source>
</reference>
<dbReference type="Pfam" id="PF04442">
    <property type="entry name" value="CtaG_Cox11"/>
    <property type="match status" value="1"/>
</dbReference>
<dbReference type="SUPFAM" id="SSF110111">
    <property type="entry name" value="Ctag/Cox11"/>
    <property type="match status" value="1"/>
</dbReference>
<accession>A0A432VVG3</accession>
<feature type="transmembrane region" description="Helical" evidence="10">
    <location>
        <begin position="21"/>
        <end position="39"/>
    </location>
</feature>
<name>A0A432VVG3_9GAMM</name>
<dbReference type="NCBIfam" id="NF003465">
    <property type="entry name" value="PRK05089.1"/>
    <property type="match status" value="1"/>
</dbReference>
<comment type="subcellular location">
    <subcellularLocation>
        <location evidence="2">Cell inner membrane</location>
        <topology evidence="2">Single-pass type II membrane protein</topology>
        <orientation evidence="2">Periplasmic side</orientation>
    </subcellularLocation>
</comment>
<evidence type="ECO:0000256" key="4">
    <source>
        <dbReference type="ARBA" id="ARBA00015384"/>
    </source>
</evidence>
<evidence type="ECO:0000256" key="8">
    <source>
        <dbReference type="ARBA" id="ARBA00023008"/>
    </source>
</evidence>
<dbReference type="EMBL" id="PIPI01000002">
    <property type="protein sequence ID" value="RUO20589.1"/>
    <property type="molecule type" value="Genomic_DNA"/>
</dbReference>
<dbReference type="PANTHER" id="PTHR21320">
    <property type="entry name" value="CYTOCHROME C OXIDASE ASSEMBLY PROTEIN COX11-RELATED"/>
    <property type="match status" value="1"/>
</dbReference>
<keyword evidence="9 10" id="KW-0472">Membrane</keyword>
<comment type="similarity">
    <text evidence="3">Belongs to the COX11/CtaG family.</text>
</comment>
<dbReference type="AlphaFoldDB" id="A0A432VVG3"/>
<proteinExistence type="inferred from homology"/>
<dbReference type="InterPro" id="IPR007533">
    <property type="entry name" value="Cyt_c_oxidase_assmbl_CtaG"/>
</dbReference>
<keyword evidence="5 10" id="KW-0812">Transmembrane</keyword>
<dbReference type="RefSeq" id="WP_126791643.1">
    <property type="nucleotide sequence ID" value="NZ_PIPI01000002.1"/>
</dbReference>
<dbReference type="Proteomes" id="UP000288212">
    <property type="component" value="Unassembled WGS sequence"/>
</dbReference>
<evidence type="ECO:0000313" key="11">
    <source>
        <dbReference type="EMBL" id="RUO20589.1"/>
    </source>
</evidence>
<keyword evidence="6" id="KW-0735">Signal-anchor</keyword>
<dbReference type="PANTHER" id="PTHR21320:SF3">
    <property type="entry name" value="CYTOCHROME C OXIDASE ASSEMBLY PROTEIN COX11, MITOCHONDRIAL-RELATED"/>
    <property type="match status" value="1"/>
</dbReference>
<keyword evidence="12" id="KW-1185">Reference proteome</keyword>
<protein>
    <recommendedName>
        <fullName evidence="4">Cytochrome c oxidase assembly protein CtaG</fullName>
    </recommendedName>
</protein>
<dbReference type="PIRSF" id="PIRSF005413">
    <property type="entry name" value="COX11"/>
    <property type="match status" value="1"/>
</dbReference>
<keyword evidence="8" id="KW-0186">Copper</keyword>
<evidence type="ECO:0000256" key="7">
    <source>
        <dbReference type="ARBA" id="ARBA00022989"/>
    </source>
</evidence>
<sequence>MSETPEQKPQRQDNSRVITRLLGSVIIMFAFGFALVPLYEKFCEITGFNGRTSNTAATANYGMEVDQTRVVTVEFHTRVSRGIPWEFQPEVRSIRVHPGEVKVVNFYVENRTGKDVVAQALPSVSPGEASLYLNKTECFCFEQQPLAAGERAVMPMQFYLDPDLPAHIHRFTLSYMMYDLTDQVRVTTTASRSE</sequence>
<keyword evidence="7 10" id="KW-1133">Transmembrane helix</keyword>
<evidence type="ECO:0000256" key="10">
    <source>
        <dbReference type="SAM" id="Phobius"/>
    </source>
</evidence>
<evidence type="ECO:0000256" key="5">
    <source>
        <dbReference type="ARBA" id="ARBA00022692"/>
    </source>
</evidence>
<evidence type="ECO:0000256" key="6">
    <source>
        <dbReference type="ARBA" id="ARBA00022968"/>
    </source>
</evidence>
<dbReference type="GO" id="GO:0005886">
    <property type="term" value="C:plasma membrane"/>
    <property type="evidence" value="ECO:0007669"/>
    <property type="project" value="UniProtKB-SubCell"/>
</dbReference>
<dbReference type="InterPro" id="IPR023471">
    <property type="entry name" value="CtaG/Cox11_dom_sf"/>
</dbReference>
<comment type="function">
    <text evidence="1">Exerts its effect at some terminal stage of cytochrome c oxidase synthesis, probably by being involved in the insertion of the copper B into subunit I.</text>
</comment>